<protein>
    <submittedName>
        <fullName evidence="1">Uncharacterized protein</fullName>
    </submittedName>
</protein>
<dbReference type="EMBL" id="HBKN01001504">
    <property type="protein sequence ID" value="CAE2191989.1"/>
    <property type="molecule type" value="Transcribed_RNA"/>
</dbReference>
<sequence length="189" mass="21572">MKPWLIAGMLVVAAAMLGTMWSLRESGVKFEHAMSELLAVRRALQTEKIRKWADMRGMRWVEDASKFVENIGEPEYGSGSSEDVCDLNKDISSPERARKWRNFWSAKYGTAHNTFIDWSGTLKTKVPEPKWVTTLRRTQDKICRNPFVMHKPACKEWWNTRCGVPTPCDTASESMSGLPSQGFFHEIGI</sequence>
<gene>
    <name evidence="1" type="ORF">GTHE00462_LOCUS1300</name>
</gene>
<organism evidence="1">
    <name type="scientific">Guillardia theta</name>
    <name type="common">Cryptophyte</name>
    <name type="synonym">Cryptomonas phi</name>
    <dbReference type="NCBI Taxonomy" id="55529"/>
    <lineage>
        <taxon>Eukaryota</taxon>
        <taxon>Cryptophyceae</taxon>
        <taxon>Pyrenomonadales</taxon>
        <taxon>Geminigeraceae</taxon>
        <taxon>Guillardia</taxon>
    </lineage>
</organism>
<reference evidence="1" key="1">
    <citation type="submission" date="2021-01" db="EMBL/GenBank/DDBJ databases">
        <authorList>
            <person name="Corre E."/>
            <person name="Pelletier E."/>
            <person name="Niang G."/>
            <person name="Scheremetjew M."/>
            <person name="Finn R."/>
            <person name="Kale V."/>
            <person name="Holt S."/>
            <person name="Cochrane G."/>
            <person name="Meng A."/>
            <person name="Brown T."/>
            <person name="Cohen L."/>
        </authorList>
    </citation>
    <scope>NUCLEOTIDE SEQUENCE</scope>
    <source>
        <strain evidence="1">CCMP 2712</strain>
    </source>
</reference>
<evidence type="ECO:0000313" key="1">
    <source>
        <dbReference type="EMBL" id="CAE2191989.1"/>
    </source>
</evidence>
<proteinExistence type="predicted"/>
<name>A0A7S4H9G7_GUITH</name>
<dbReference type="AlphaFoldDB" id="A0A7S4H9G7"/>
<accession>A0A7S4H9G7</accession>